<dbReference type="GO" id="GO:0032131">
    <property type="term" value="F:alkylated DNA binding"/>
    <property type="evidence" value="ECO:0007669"/>
    <property type="project" value="TreeGrafter"/>
</dbReference>
<dbReference type="Proteomes" id="UP000309550">
    <property type="component" value="Unassembled WGS sequence"/>
</dbReference>
<dbReference type="PANTHER" id="PTHR43003:SF5">
    <property type="entry name" value="DNA-3-METHYLADENINE GLYCOSYLASE"/>
    <property type="match status" value="1"/>
</dbReference>
<dbReference type="GO" id="GO:0032993">
    <property type="term" value="C:protein-DNA complex"/>
    <property type="evidence" value="ECO:0007669"/>
    <property type="project" value="TreeGrafter"/>
</dbReference>
<feature type="domain" description="HhH-GPD" evidence="5">
    <location>
        <begin position="54"/>
        <end position="202"/>
    </location>
</feature>
<sequence length="210" mass="22469">MTPGRIIETEADLREGTAWLVRHEPRFAHALQATGPWPLRRGPDGFAALLAKIVSQQVSTAAAAAIWTRIEGAGMTTPQAVAAAGTDDLRALGLSRSKARYAHALAAAGIDYPALRHAPDGEVVATLTKVPGIGVWTAEVYAMFALGRADVFAPGDLALREAARVLFDLPARPGEGALRAMAEDWSPWRSVAARALFSYYRVTKNREGIL</sequence>
<dbReference type="InterPro" id="IPR051912">
    <property type="entry name" value="Alkylbase_DNA_Glycosylase/TA"/>
</dbReference>
<dbReference type="GO" id="GO:0043916">
    <property type="term" value="F:DNA-7-methylguanine glycosylase activity"/>
    <property type="evidence" value="ECO:0007669"/>
    <property type="project" value="TreeGrafter"/>
</dbReference>
<dbReference type="EMBL" id="VANS01000001">
    <property type="protein sequence ID" value="TMM54847.1"/>
    <property type="molecule type" value="Genomic_DNA"/>
</dbReference>
<protein>
    <recommendedName>
        <fullName evidence="2">DNA-3-methyladenine glycosylase II</fullName>
        <ecNumber evidence="2">3.2.2.21</ecNumber>
    </recommendedName>
</protein>
<dbReference type="GO" id="GO:0006285">
    <property type="term" value="P:base-excision repair, AP site formation"/>
    <property type="evidence" value="ECO:0007669"/>
    <property type="project" value="TreeGrafter"/>
</dbReference>
<dbReference type="OrthoDB" id="9785929at2"/>
<dbReference type="CDD" id="cd00056">
    <property type="entry name" value="ENDO3c"/>
    <property type="match status" value="1"/>
</dbReference>
<evidence type="ECO:0000313" key="6">
    <source>
        <dbReference type="EMBL" id="TMM54847.1"/>
    </source>
</evidence>
<dbReference type="Pfam" id="PF00730">
    <property type="entry name" value="HhH-GPD"/>
    <property type="match status" value="1"/>
</dbReference>
<dbReference type="GO" id="GO:0008725">
    <property type="term" value="F:DNA-3-methyladenine glycosylase activity"/>
    <property type="evidence" value="ECO:0007669"/>
    <property type="project" value="TreeGrafter"/>
</dbReference>
<evidence type="ECO:0000313" key="7">
    <source>
        <dbReference type="Proteomes" id="UP000309550"/>
    </source>
</evidence>
<dbReference type="GO" id="GO:0006307">
    <property type="term" value="P:DNA alkylation repair"/>
    <property type="evidence" value="ECO:0007669"/>
    <property type="project" value="TreeGrafter"/>
</dbReference>
<proteinExistence type="predicted"/>
<evidence type="ECO:0000259" key="5">
    <source>
        <dbReference type="SMART" id="SM00478"/>
    </source>
</evidence>
<dbReference type="Gene3D" id="1.10.340.30">
    <property type="entry name" value="Hypothetical protein, domain 2"/>
    <property type="match status" value="1"/>
</dbReference>
<evidence type="ECO:0000256" key="3">
    <source>
        <dbReference type="ARBA" id="ARBA00022763"/>
    </source>
</evidence>
<keyword evidence="4" id="KW-0234">DNA repair</keyword>
<organism evidence="6 7">
    <name type="scientific">Sulfitobacter sabulilitoris</name>
    <dbReference type="NCBI Taxonomy" id="2562655"/>
    <lineage>
        <taxon>Bacteria</taxon>
        <taxon>Pseudomonadati</taxon>
        <taxon>Pseudomonadota</taxon>
        <taxon>Alphaproteobacteria</taxon>
        <taxon>Rhodobacterales</taxon>
        <taxon>Roseobacteraceae</taxon>
        <taxon>Sulfitobacter</taxon>
    </lineage>
</organism>
<accession>A0A5S3PKG9</accession>
<reference evidence="6 7" key="1">
    <citation type="submission" date="2019-05" db="EMBL/GenBank/DDBJ databases">
        <title>Sulfitobacter sabulilitoris sp. nov., isolated from a marine sand.</title>
        <authorList>
            <person name="Yoon J.-H."/>
        </authorList>
    </citation>
    <scope>NUCLEOTIDE SEQUENCE [LARGE SCALE GENOMIC DNA]</scope>
    <source>
        <strain evidence="6 7">HSMS-29</strain>
    </source>
</reference>
<dbReference type="InterPro" id="IPR011257">
    <property type="entry name" value="DNA_glycosylase"/>
</dbReference>
<dbReference type="Gene3D" id="1.10.1670.40">
    <property type="match status" value="1"/>
</dbReference>
<gene>
    <name evidence="6" type="ORF">FDT80_04510</name>
</gene>
<keyword evidence="7" id="KW-1185">Reference proteome</keyword>
<dbReference type="SMART" id="SM00478">
    <property type="entry name" value="ENDO3c"/>
    <property type="match status" value="1"/>
</dbReference>
<dbReference type="GO" id="GO:0005737">
    <property type="term" value="C:cytoplasm"/>
    <property type="evidence" value="ECO:0007669"/>
    <property type="project" value="TreeGrafter"/>
</dbReference>
<evidence type="ECO:0000256" key="4">
    <source>
        <dbReference type="ARBA" id="ARBA00023204"/>
    </source>
</evidence>
<dbReference type="InterPro" id="IPR003265">
    <property type="entry name" value="HhH-GPD_domain"/>
</dbReference>
<keyword evidence="3" id="KW-0227">DNA damage</keyword>
<dbReference type="SUPFAM" id="SSF48150">
    <property type="entry name" value="DNA-glycosylase"/>
    <property type="match status" value="1"/>
</dbReference>
<comment type="catalytic activity">
    <reaction evidence="1">
        <text>Hydrolysis of alkylated DNA, releasing 3-methyladenine, 3-methylguanine, 7-methylguanine and 7-methyladenine.</text>
        <dbReference type="EC" id="3.2.2.21"/>
    </reaction>
</comment>
<dbReference type="RefSeq" id="WP_138661019.1">
    <property type="nucleotide sequence ID" value="NZ_VANS01000001.1"/>
</dbReference>
<evidence type="ECO:0000256" key="2">
    <source>
        <dbReference type="ARBA" id="ARBA00012000"/>
    </source>
</evidence>
<comment type="caution">
    <text evidence="6">The sequence shown here is derived from an EMBL/GenBank/DDBJ whole genome shotgun (WGS) entry which is preliminary data.</text>
</comment>
<evidence type="ECO:0000256" key="1">
    <source>
        <dbReference type="ARBA" id="ARBA00000086"/>
    </source>
</evidence>
<dbReference type="PANTHER" id="PTHR43003">
    <property type="entry name" value="DNA-3-METHYLADENINE GLYCOSYLASE"/>
    <property type="match status" value="1"/>
</dbReference>
<dbReference type="AlphaFoldDB" id="A0A5S3PKG9"/>
<dbReference type="EC" id="3.2.2.21" evidence="2"/>
<name>A0A5S3PKG9_9RHOB</name>